<evidence type="ECO:0000313" key="1">
    <source>
        <dbReference type="EMBL" id="KIH90015.1"/>
    </source>
</evidence>
<reference evidence="1 2" key="1">
    <citation type="journal article" date="2014" name="BMC Genomics">
        <title>Comparative genomics of the major fungal agents of human and animal Sporotrichosis: Sporothrix schenckii and Sporothrix brasiliensis.</title>
        <authorList>
            <person name="Teixeira M.M."/>
            <person name="de Almeida L.G."/>
            <person name="Kubitschek-Barreira P."/>
            <person name="Alves F.L."/>
            <person name="Kioshima E.S."/>
            <person name="Abadio A.K."/>
            <person name="Fernandes L."/>
            <person name="Derengowski L.S."/>
            <person name="Ferreira K.S."/>
            <person name="Souza R.C."/>
            <person name="Ruiz J.C."/>
            <person name="de Andrade N.C."/>
            <person name="Paes H.C."/>
            <person name="Nicola A.M."/>
            <person name="Albuquerque P."/>
            <person name="Gerber A.L."/>
            <person name="Martins V.P."/>
            <person name="Peconick L.D."/>
            <person name="Neto A.V."/>
            <person name="Chaucanez C.B."/>
            <person name="Silva P.A."/>
            <person name="Cunha O.L."/>
            <person name="de Oliveira F.F."/>
            <person name="dos Santos T.C."/>
            <person name="Barros A.L."/>
            <person name="Soares M.A."/>
            <person name="de Oliveira L.M."/>
            <person name="Marini M.M."/>
            <person name="Villalobos-Duno H."/>
            <person name="Cunha M.M."/>
            <person name="de Hoog S."/>
            <person name="da Silveira J.F."/>
            <person name="Henrissat B."/>
            <person name="Nino-Vega G.A."/>
            <person name="Cisalpino P.S."/>
            <person name="Mora-Montes H.M."/>
            <person name="Almeida S.R."/>
            <person name="Stajich J.E."/>
            <person name="Lopes-Bezerra L.M."/>
            <person name="Vasconcelos A.T."/>
            <person name="Felipe M.S."/>
        </authorList>
    </citation>
    <scope>NUCLEOTIDE SEQUENCE [LARGE SCALE GENOMIC DNA]</scope>
    <source>
        <strain evidence="1 2">5110</strain>
    </source>
</reference>
<organism evidence="1 2">
    <name type="scientific">Sporothrix brasiliensis 5110</name>
    <dbReference type="NCBI Taxonomy" id="1398154"/>
    <lineage>
        <taxon>Eukaryota</taxon>
        <taxon>Fungi</taxon>
        <taxon>Dikarya</taxon>
        <taxon>Ascomycota</taxon>
        <taxon>Pezizomycotina</taxon>
        <taxon>Sordariomycetes</taxon>
        <taxon>Sordariomycetidae</taxon>
        <taxon>Ophiostomatales</taxon>
        <taxon>Ophiostomataceae</taxon>
        <taxon>Sporothrix</taxon>
    </lineage>
</organism>
<dbReference type="AlphaFoldDB" id="A0A0C2IT26"/>
<proteinExistence type="predicted"/>
<dbReference type="GeneID" id="63674281"/>
<sequence>MALLKKGTPFDNGPKGIPWLMHLGDDYLQLPREKWLVLGSTYWASSRRHAYTSMSLSTMGCPDGYANRCRRDGHGGPDMKLTTPPVV</sequence>
<gene>
    <name evidence="1" type="ORF">SPBR_01041</name>
</gene>
<comment type="caution">
    <text evidence="1">The sequence shown here is derived from an EMBL/GenBank/DDBJ whole genome shotgun (WGS) entry which is preliminary data.</text>
</comment>
<dbReference type="Proteomes" id="UP000031575">
    <property type="component" value="Unassembled WGS sequence"/>
</dbReference>
<dbReference type="EMBL" id="AWTV01000008">
    <property type="protein sequence ID" value="KIH90015.1"/>
    <property type="molecule type" value="Genomic_DNA"/>
</dbReference>
<dbReference type="HOGENOM" id="CLU_2484798_0_0_1"/>
<keyword evidence="2" id="KW-1185">Reference proteome</keyword>
<evidence type="ECO:0000313" key="2">
    <source>
        <dbReference type="Proteomes" id="UP000031575"/>
    </source>
</evidence>
<dbReference type="RefSeq" id="XP_040618025.1">
    <property type="nucleotide sequence ID" value="XM_040759360.1"/>
</dbReference>
<name>A0A0C2IT26_9PEZI</name>
<accession>A0A0C2IT26</accession>
<dbReference type="VEuPathDB" id="FungiDB:SPBR_01041"/>
<protein>
    <submittedName>
        <fullName evidence="1">Uncharacterized protein</fullName>
    </submittedName>
</protein>